<keyword evidence="1" id="KW-0732">Signal</keyword>
<protein>
    <recommendedName>
        <fullName evidence="4">DNA polymerase III subunit beta</fullName>
    </recommendedName>
</protein>
<dbReference type="RefSeq" id="WP_017051049.1">
    <property type="nucleotide sequence ID" value="NZ_AJYW02000017.1"/>
</dbReference>
<feature type="chain" id="PRO_5009173604" description="DNA polymerase III subunit beta" evidence="1">
    <location>
        <begin position="19"/>
        <end position="146"/>
    </location>
</feature>
<accession>A0A1E5D7V7</accession>
<reference evidence="2 3" key="1">
    <citation type="journal article" date="2012" name="Science">
        <title>Ecological populations of bacteria act as socially cohesive units of antibiotic production and resistance.</title>
        <authorList>
            <person name="Cordero O.X."/>
            <person name="Wildschutte H."/>
            <person name="Kirkup B."/>
            <person name="Proehl S."/>
            <person name="Ngo L."/>
            <person name="Hussain F."/>
            <person name="Le Roux F."/>
            <person name="Mincer T."/>
            <person name="Polz M.F."/>
        </authorList>
    </citation>
    <scope>NUCLEOTIDE SEQUENCE [LARGE SCALE GENOMIC DNA]</scope>
    <source>
        <strain evidence="2 3">FF-238</strain>
    </source>
</reference>
<dbReference type="PROSITE" id="PS51257">
    <property type="entry name" value="PROKAR_LIPOPROTEIN"/>
    <property type="match status" value="1"/>
</dbReference>
<evidence type="ECO:0000313" key="3">
    <source>
        <dbReference type="Proteomes" id="UP000094165"/>
    </source>
</evidence>
<dbReference type="Proteomes" id="UP000094165">
    <property type="component" value="Unassembled WGS sequence"/>
</dbReference>
<sequence>MKKLTLACMLVLAGCSTAQVDWQQDSQMLVAQSEVKLSSNLWVNKMPQIGEAQEQTLNGSIYLKSDTSLPATLELNSVTLRQGENLWLLDGDAIEVRTHSENSWEIAFQWQLDVLPNLPIDIAVETKNEDKVEWLVEKGVNIDAIY</sequence>
<proteinExistence type="predicted"/>
<dbReference type="EMBL" id="AJYW02000017">
    <property type="protein sequence ID" value="OEE79769.1"/>
    <property type="molecule type" value="Genomic_DNA"/>
</dbReference>
<evidence type="ECO:0008006" key="4">
    <source>
        <dbReference type="Google" id="ProtNLM"/>
    </source>
</evidence>
<gene>
    <name evidence="2" type="ORF">A130_01450</name>
</gene>
<organism evidence="2 3">
    <name type="scientific">Vibrio genomosp. F6 str. FF-238</name>
    <dbReference type="NCBI Taxonomy" id="1191298"/>
    <lineage>
        <taxon>Bacteria</taxon>
        <taxon>Pseudomonadati</taxon>
        <taxon>Pseudomonadota</taxon>
        <taxon>Gammaproteobacteria</taxon>
        <taxon>Vibrionales</taxon>
        <taxon>Vibrionaceae</taxon>
        <taxon>Vibrio</taxon>
    </lineage>
</organism>
<feature type="signal peptide" evidence="1">
    <location>
        <begin position="1"/>
        <end position="18"/>
    </location>
</feature>
<comment type="caution">
    <text evidence="2">The sequence shown here is derived from an EMBL/GenBank/DDBJ whole genome shotgun (WGS) entry which is preliminary data.</text>
</comment>
<name>A0A1E5D7V7_9VIBR</name>
<evidence type="ECO:0000313" key="2">
    <source>
        <dbReference type="EMBL" id="OEE79769.1"/>
    </source>
</evidence>
<dbReference type="AlphaFoldDB" id="A0A1E5D7V7"/>
<evidence type="ECO:0000256" key="1">
    <source>
        <dbReference type="SAM" id="SignalP"/>
    </source>
</evidence>
<keyword evidence="3" id="KW-1185">Reference proteome</keyword>